<evidence type="ECO:0000313" key="2">
    <source>
        <dbReference type="Proteomes" id="UP001497700"/>
    </source>
</evidence>
<keyword evidence="2" id="KW-1185">Reference proteome</keyword>
<sequence>MSDENDPSPAKGTVEQVRDETVESKNEAIELPKEGPEAAVSKTSVVDQPKSTPVRKARKRPFNPPPGQHFEKVVDVVIVNPPSSDSDSDVSTASSTSDSEADVKKAGRLTHASLFEAYARKLGHRPGPELKRSLRTRGRKGPRLIAGFVDYVHSLETRIHSLESQLDKRKPEDDDDDDKANASDEEPATPASGLSTRFFHIDNELDATGRFKLDRDESPNTYRSSVAPQHFIRALYRWKSEKSAETAQSIGNDEMPNPRDVEVVGIRIDSVPVANFFRRTTHFYATRYNLTELFKPFRSIIRNLAEFRAHLAKLESDSRSAAEKKSDSDAKDPRPKEQADANEEDGAPSGSGSNTDANQPDKPQDAADAPSSDEESPEAIQQALTHFRELMKFIDTYLEPQIQLYEEVRNGSATKIAFENLWMLFNFNDTIYCPIKRGHQEVTIMEPGNKAVRYFTKPKLTPQAYRVVHSTGGVGVYVDPNLDYNSIITPESQGQELLTISARERFSQLIVFCFSVSFDGEKYTPVEDFFIFKPFEGEVDITSLEGYPLRFHRQEGQISKMLLERGRKFIDMTAISHMTYEGLTVGDDRQEVASSVIIDIKLFYQEKESDRPAVGPLRTTAPPRLFGQVMEVVAPVPSCPHKKPCEKSQCSRDVYTEVSNTHKANASLRRYLYEYEPEEKTPRLIRNAIKRHMEATNFILLLPGQVPGFALRSRKWVQLDANLLRWTLDHDLDGKQSADDAGWKDLVLPPGHKDIVLAMVKNHTASTSVLKEGVHQTSEVDLVKGKGKGCIILIHGAPGVGKTSTAECVAAYTKRPLFPITCGDIGYQPDVVEKNLDRLFYLAHRWGCVLLLDEADVFLAKRSKEDIKRNGLVSIFLRTLEYYSGILFLTTNRVGMIDDAFRSRLHLTLYYPKLDRAQSRRIWKVNLRRLKELNAERGSLGRPRVRIDREKILRYADLNFEELHWNGRQIRNAFQSALALADFKAQDAAGAGFAGAAPTLSVEQFQTIATASHEFDYYLQVTHGFDEEKIAARDRTRGAYKHSESRKLKSLPLSDDEESDSDDSDPSDSDASEEVFASQESDLDRERSSAAHKKGKKKGKKKEQTKKTARSKRHKKDEAKSERRKGKEKARGTDESDNSSDGDD</sequence>
<name>A0ACB9Z1E0_9PEZI</name>
<dbReference type="Proteomes" id="UP001497700">
    <property type="component" value="Unassembled WGS sequence"/>
</dbReference>
<protein>
    <submittedName>
        <fullName evidence="1">Uncharacterized protein</fullName>
    </submittedName>
</protein>
<organism evidence="1 2">
    <name type="scientific">Hypoxylon rubiginosum</name>
    <dbReference type="NCBI Taxonomy" id="110542"/>
    <lineage>
        <taxon>Eukaryota</taxon>
        <taxon>Fungi</taxon>
        <taxon>Dikarya</taxon>
        <taxon>Ascomycota</taxon>
        <taxon>Pezizomycotina</taxon>
        <taxon>Sordariomycetes</taxon>
        <taxon>Xylariomycetidae</taxon>
        <taxon>Xylariales</taxon>
        <taxon>Hypoxylaceae</taxon>
        <taxon>Hypoxylon</taxon>
    </lineage>
</organism>
<dbReference type="EMBL" id="MU393470">
    <property type="protein sequence ID" value="KAI4865569.1"/>
    <property type="molecule type" value="Genomic_DNA"/>
</dbReference>
<reference evidence="1 2" key="1">
    <citation type="journal article" date="2022" name="New Phytol.">
        <title>Ecological generalism drives hyperdiversity of secondary metabolite gene clusters in xylarialean endophytes.</title>
        <authorList>
            <person name="Franco M.E.E."/>
            <person name="Wisecaver J.H."/>
            <person name="Arnold A.E."/>
            <person name="Ju Y.M."/>
            <person name="Slot J.C."/>
            <person name="Ahrendt S."/>
            <person name="Moore L.P."/>
            <person name="Eastman K.E."/>
            <person name="Scott K."/>
            <person name="Konkel Z."/>
            <person name="Mondo S.J."/>
            <person name="Kuo A."/>
            <person name="Hayes R.D."/>
            <person name="Haridas S."/>
            <person name="Andreopoulos B."/>
            <person name="Riley R."/>
            <person name="LaButti K."/>
            <person name="Pangilinan J."/>
            <person name="Lipzen A."/>
            <person name="Amirebrahimi M."/>
            <person name="Yan J."/>
            <person name="Adam C."/>
            <person name="Keymanesh K."/>
            <person name="Ng V."/>
            <person name="Louie K."/>
            <person name="Northen T."/>
            <person name="Drula E."/>
            <person name="Henrissat B."/>
            <person name="Hsieh H.M."/>
            <person name="Youens-Clark K."/>
            <person name="Lutzoni F."/>
            <person name="Miadlikowska J."/>
            <person name="Eastwood D.C."/>
            <person name="Hamelin R.C."/>
            <person name="Grigoriev I.V."/>
            <person name="U'Ren J.M."/>
        </authorList>
    </citation>
    <scope>NUCLEOTIDE SEQUENCE [LARGE SCALE GENOMIC DNA]</scope>
    <source>
        <strain evidence="1 2">CBS 119005</strain>
    </source>
</reference>
<proteinExistence type="predicted"/>
<evidence type="ECO:0000313" key="1">
    <source>
        <dbReference type="EMBL" id="KAI4865569.1"/>
    </source>
</evidence>
<accession>A0ACB9Z1E0</accession>
<gene>
    <name evidence="1" type="ORF">F4820DRAFT_292396</name>
</gene>
<comment type="caution">
    <text evidence="1">The sequence shown here is derived from an EMBL/GenBank/DDBJ whole genome shotgun (WGS) entry which is preliminary data.</text>
</comment>